<sequence length="263" mass="29131">MELSLPVFFVKCNSDINSLAFSLQYLKEQRLPPQTFIPLQSVRVKPIVEKLRTLGGTAKLVFDVIQYPFLIVFNCFSPRNMSQGRKPNSFLFPVSSTPGNLPVTVFLSGHPPHLPTLSATYFSDTDHTRRSAWRRSPTFVKAPASKEDPRAGHTPFSGRRLHLTRRRVRAREAFSGDAPPPPASPAADQHPYLPGSPIRALHVPLLGIFVSVSPPNSLSGEVPATFSPPQSLHVPWEVFIYLSGGTTLRSEAVSLFRWCHAAI</sequence>
<evidence type="ECO:0000256" key="1">
    <source>
        <dbReference type="SAM" id="MobiDB-lite"/>
    </source>
</evidence>
<reference evidence="2 3" key="1">
    <citation type="journal article" date="2018" name="PLoS Genet.">
        <title>Population sequencing reveals clonal diversity and ancestral inbreeding in the grapevine cultivar Chardonnay.</title>
        <authorList>
            <person name="Roach M.J."/>
            <person name="Johnson D.L."/>
            <person name="Bohlmann J."/>
            <person name="van Vuuren H.J."/>
            <person name="Jones S.J."/>
            <person name="Pretorius I.S."/>
            <person name="Schmidt S.A."/>
            <person name="Borneman A.R."/>
        </authorList>
    </citation>
    <scope>NUCLEOTIDE SEQUENCE [LARGE SCALE GENOMIC DNA]</scope>
    <source>
        <strain evidence="3">cv. Chardonnay</strain>
        <tissue evidence="2">Leaf</tissue>
    </source>
</reference>
<organism evidence="2 3">
    <name type="scientific">Vitis vinifera</name>
    <name type="common">Grape</name>
    <dbReference type="NCBI Taxonomy" id="29760"/>
    <lineage>
        <taxon>Eukaryota</taxon>
        <taxon>Viridiplantae</taxon>
        <taxon>Streptophyta</taxon>
        <taxon>Embryophyta</taxon>
        <taxon>Tracheophyta</taxon>
        <taxon>Spermatophyta</taxon>
        <taxon>Magnoliopsida</taxon>
        <taxon>eudicotyledons</taxon>
        <taxon>Gunneridae</taxon>
        <taxon>Pentapetalae</taxon>
        <taxon>rosids</taxon>
        <taxon>Vitales</taxon>
        <taxon>Vitaceae</taxon>
        <taxon>Viteae</taxon>
        <taxon>Vitis</taxon>
    </lineage>
</organism>
<name>A0A438KD28_VITVI</name>
<comment type="caution">
    <text evidence="2">The sequence shown here is derived from an EMBL/GenBank/DDBJ whole genome shotgun (WGS) entry which is preliminary data.</text>
</comment>
<accession>A0A438KD28</accession>
<evidence type="ECO:0000313" key="3">
    <source>
        <dbReference type="Proteomes" id="UP000288805"/>
    </source>
</evidence>
<dbReference type="Proteomes" id="UP000288805">
    <property type="component" value="Unassembled WGS sequence"/>
</dbReference>
<dbReference type="EMBL" id="QGNW01000009">
    <property type="protein sequence ID" value="RVX19079.1"/>
    <property type="molecule type" value="Genomic_DNA"/>
</dbReference>
<proteinExistence type="predicted"/>
<gene>
    <name evidence="2" type="primary">SMC1_3</name>
    <name evidence="2" type="ORF">CK203_008810</name>
</gene>
<evidence type="ECO:0000313" key="2">
    <source>
        <dbReference type="EMBL" id="RVX19079.1"/>
    </source>
</evidence>
<protein>
    <submittedName>
        <fullName evidence="2">Structural maintenance of chromosomes protein 1</fullName>
    </submittedName>
</protein>
<dbReference type="AlphaFoldDB" id="A0A438KD28"/>
<feature type="region of interest" description="Disordered" evidence="1">
    <location>
        <begin position="170"/>
        <end position="191"/>
    </location>
</feature>